<dbReference type="InterPro" id="IPR043129">
    <property type="entry name" value="ATPase_NBD"/>
</dbReference>
<dbReference type="GO" id="GO:0008865">
    <property type="term" value="F:fructokinase activity"/>
    <property type="evidence" value="ECO:0007669"/>
    <property type="project" value="TreeGrafter"/>
</dbReference>
<gene>
    <name evidence="9" type="ORF">C7999DRAFT_12735</name>
</gene>
<dbReference type="Gene3D" id="3.40.367.20">
    <property type="match status" value="1"/>
</dbReference>
<dbReference type="PROSITE" id="PS51748">
    <property type="entry name" value="HEXOKINASE_2"/>
    <property type="match status" value="1"/>
</dbReference>
<keyword evidence="5 6" id="KW-0067">ATP-binding</keyword>
<dbReference type="GO" id="GO:0005739">
    <property type="term" value="C:mitochondrion"/>
    <property type="evidence" value="ECO:0007669"/>
    <property type="project" value="TreeGrafter"/>
</dbReference>
<dbReference type="GO" id="GO:0005524">
    <property type="term" value="F:ATP binding"/>
    <property type="evidence" value="ECO:0007669"/>
    <property type="project" value="UniProtKB-UniRule"/>
</dbReference>
<dbReference type="AlphaFoldDB" id="A0AAN7HSE1"/>
<dbReference type="InterPro" id="IPR022673">
    <property type="entry name" value="Hexokinase_C"/>
</dbReference>
<reference evidence="9" key="2">
    <citation type="submission" date="2023-05" db="EMBL/GenBank/DDBJ databases">
        <authorList>
            <consortium name="Lawrence Berkeley National Laboratory"/>
            <person name="Steindorff A."/>
            <person name="Hensen N."/>
            <person name="Bonometti L."/>
            <person name="Westerberg I."/>
            <person name="Brannstrom I.O."/>
            <person name="Guillou S."/>
            <person name="Cros-Aarteil S."/>
            <person name="Calhoun S."/>
            <person name="Haridas S."/>
            <person name="Kuo A."/>
            <person name="Mondo S."/>
            <person name="Pangilinan J."/>
            <person name="Riley R."/>
            <person name="Labutti K."/>
            <person name="Andreopoulos B."/>
            <person name="Lipzen A."/>
            <person name="Chen C."/>
            <person name="Yanf M."/>
            <person name="Daum C."/>
            <person name="Ng V."/>
            <person name="Clum A."/>
            <person name="Ohm R."/>
            <person name="Martin F."/>
            <person name="Silar P."/>
            <person name="Natvig D."/>
            <person name="Lalanne C."/>
            <person name="Gautier V."/>
            <person name="Ament-Velasquez S.L."/>
            <person name="Kruys A."/>
            <person name="Hutchinson M.I."/>
            <person name="Powell A.J."/>
            <person name="Barry K."/>
            <person name="Miller A.N."/>
            <person name="Grigoriev I.V."/>
            <person name="Debuchy R."/>
            <person name="Gladieux P."/>
            <person name="Thoren M.H."/>
            <person name="Johannesson H."/>
        </authorList>
    </citation>
    <scope>NUCLEOTIDE SEQUENCE</scope>
    <source>
        <strain evidence="9">CBS 359.72</strain>
    </source>
</reference>
<evidence type="ECO:0000256" key="4">
    <source>
        <dbReference type="ARBA" id="ARBA00022777"/>
    </source>
</evidence>
<proteinExistence type="inferred from homology"/>
<protein>
    <recommendedName>
        <fullName evidence="6">Phosphotransferase</fullName>
        <ecNumber evidence="6">2.7.1.-</ecNumber>
    </recommendedName>
</protein>
<dbReference type="PANTHER" id="PTHR19443:SF24">
    <property type="entry name" value="PHOSPHOTRANSFERASE"/>
    <property type="match status" value="1"/>
</dbReference>
<dbReference type="GO" id="GO:0005829">
    <property type="term" value="C:cytosol"/>
    <property type="evidence" value="ECO:0007669"/>
    <property type="project" value="TreeGrafter"/>
</dbReference>
<dbReference type="PANTHER" id="PTHR19443">
    <property type="entry name" value="HEXOKINASE"/>
    <property type="match status" value="1"/>
</dbReference>
<dbReference type="InterPro" id="IPR022672">
    <property type="entry name" value="Hexokinase_N"/>
</dbReference>
<evidence type="ECO:0000256" key="1">
    <source>
        <dbReference type="ARBA" id="ARBA00009225"/>
    </source>
</evidence>
<dbReference type="GO" id="GO:0005536">
    <property type="term" value="F:D-glucose binding"/>
    <property type="evidence" value="ECO:0007669"/>
    <property type="project" value="InterPro"/>
</dbReference>
<dbReference type="GO" id="GO:0001678">
    <property type="term" value="P:intracellular glucose homeostasis"/>
    <property type="evidence" value="ECO:0007669"/>
    <property type="project" value="InterPro"/>
</dbReference>
<comment type="similarity">
    <text evidence="1 6">Belongs to the hexokinase family.</text>
</comment>
<organism evidence="9 10">
    <name type="scientific">Corynascus novoguineensis</name>
    <dbReference type="NCBI Taxonomy" id="1126955"/>
    <lineage>
        <taxon>Eukaryota</taxon>
        <taxon>Fungi</taxon>
        <taxon>Dikarya</taxon>
        <taxon>Ascomycota</taxon>
        <taxon>Pezizomycotina</taxon>
        <taxon>Sordariomycetes</taxon>
        <taxon>Sordariomycetidae</taxon>
        <taxon>Sordariales</taxon>
        <taxon>Chaetomiaceae</taxon>
        <taxon>Corynascus</taxon>
    </lineage>
</organism>
<accession>A0AAN7HSE1</accession>
<sequence length="564" mass="60302">MPLVTAIMSLREALIAALRSLFRGKSFLKALLAFWTASPVAPGVPIPPQDAGAKAGADPAADFLAEAEHLLLGYIEAGGLKRFSRQLKRQFKERLWSNPECMLPSYNSQLPTGYESGQYLALDVGGSTLRVALVELGGKGAEGAKGAEAGIIRMDSFKIDNHVRSLRGTLFFDWMAERIHRTVAKDSTKGHTPELPLLMGLAWSFPIEQTSSKGGKLSTMGKGFLAHEGLLGQDLGNIIKSACQKQGLHVELSAIVNDSSAALLSEAYTNPSTRFSLILGTGVNIAVHLPVTTMDQPKFGDRPSSWHEKASHVIVNTELGMFGHDILPLTKWDKLLKADHPRPDFQPLEQLVSGYYLGEICRLALLDAIASTGVFGGNVPPSLQTPYSLSTETLSLIEADTNPDLSVALETFTIRHPIPSYRPTVADMTFLRTLASHVSRRSASVVAASLYALWELKADAERALLADPSSSSSCTFAAAEADAELAIASSKTTVAFNGSVVEQYPRYLARLQAFVDGLLAETGDENGDGDGAQGPTELKKGSIALVEAKESSLRGAAVALACLS</sequence>
<evidence type="ECO:0000256" key="3">
    <source>
        <dbReference type="ARBA" id="ARBA00022741"/>
    </source>
</evidence>
<dbReference type="GO" id="GO:0006096">
    <property type="term" value="P:glycolytic process"/>
    <property type="evidence" value="ECO:0007669"/>
    <property type="project" value="UniProtKB-KW"/>
</dbReference>
<evidence type="ECO:0000256" key="5">
    <source>
        <dbReference type="ARBA" id="ARBA00022840"/>
    </source>
</evidence>
<dbReference type="GO" id="GO:0019158">
    <property type="term" value="F:mannokinase activity"/>
    <property type="evidence" value="ECO:0007669"/>
    <property type="project" value="TreeGrafter"/>
</dbReference>
<evidence type="ECO:0000313" key="9">
    <source>
        <dbReference type="EMBL" id="KAK4249364.1"/>
    </source>
</evidence>
<name>A0AAN7HSE1_9PEZI</name>
<dbReference type="GO" id="GO:0006013">
    <property type="term" value="P:mannose metabolic process"/>
    <property type="evidence" value="ECO:0007669"/>
    <property type="project" value="TreeGrafter"/>
</dbReference>
<keyword evidence="3 6" id="KW-0547">Nucleotide-binding</keyword>
<dbReference type="PRINTS" id="PR00475">
    <property type="entry name" value="HEXOKINASE"/>
</dbReference>
<keyword evidence="4 6" id="KW-0418">Kinase</keyword>
<feature type="domain" description="Hexokinase N-terminal" evidence="7">
    <location>
        <begin position="79"/>
        <end position="268"/>
    </location>
</feature>
<keyword evidence="2 6" id="KW-0808">Transferase</keyword>
<dbReference type="EC" id="2.7.1.-" evidence="6"/>
<reference evidence="9" key="1">
    <citation type="journal article" date="2023" name="Mol. Phylogenet. Evol.">
        <title>Genome-scale phylogeny and comparative genomics of the fungal order Sordariales.</title>
        <authorList>
            <person name="Hensen N."/>
            <person name="Bonometti L."/>
            <person name="Westerberg I."/>
            <person name="Brannstrom I.O."/>
            <person name="Guillou S."/>
            <person name="Cros-Aarteil S."/>
            <person name="Calhoun S."/>
            <person name="Haridas S."/>
            <person name="Kuo A."/>
            <person name="Mondo S."/>
            <person name="Pangilinan J."/>
            <person name="Riley R."/>
            <person name="LaButti K."/>
            <person name="Andreopoulos B."/>
            <person name="Lipzen A."/>
            <person name="Chen C."/>
            <person name="Yan M."/>
            <person name="Daum C."/>
            <person name="Ng V."/>
            <person name="Clum A."/>
            <person name="Steindorff A."/>
            <person name="Ohm R.A."/>
            <person name="Martin F."/>
            <person name="Silar P."/>
            <person name="Natvig D.O."/>
            <person name="Lalanne C."/>
            <person name="Gautier V."/>
            <person name="Ament-Velasquez S.L."/>
            <person name="Kruys A."/>
            <person name="Hutchinson M.I."/>
            <person name="Powell A.J."/>
            <person name="Barry K."/>
            <person name="Miller A.N."/>
            <person name="Grigoriev I.V."/>
            <person name="Debuchy R."/>
            <person name="Gladieux P."/>
            <person name="Hiltunen Thoren M."/>
            <person name="Johannesson H."/>
        </authorList>
    </citation>
    <scope>NUCLEOTIDE SEQUENCE</scope>
    <source>
        <strain evidence="9">CBS 359.72</strain>
    </source>
</reference>
<dbReference type="GO" id="GO:0006006">
    <property type="term" value="P:glucose metabolic process"/>
    <property type="evidence" value="ECO:0007669"/>
    <property type="project" value="TreeGrafter"/>
</dbReference>
<dbReference type="FunFam" id="3.40.367.20:FF:000011">
    <property type="entry name" value="Phosphotransferase"/>
    <property type="match status" value="1"/>
</dbReference>
<evidence type="ECO:0000256" key="2">
    <source>
        <dbReference type="ARBA" id="ARBA00022679"/>
    </source>
</evidence>
<comment type="caution">
    <text evidence="9">The sequence shown here is derived from an EMBL/GenBank/DDBJ whole genome shotgun (WGS) entry which is preliminary data.</text>
</comment>
<keyword evidence="10" id="KW-1185">Reference proteome</keyword>
<dbReference type="Proteomes" id="UP001303647">
    <property type="component" value="Unassembled WGS sequence"/>
</dbReference>
<dbReference type="Pfam" id="PF00349">
    <property type="entry name" value="Hexokinase_1"/>
    <property type="match status" value="1"/>
</dbReference>
<dbReference type="GO" id="GO:0004340">
    <property type="term" value="F:glucokinase activity"/>
    <property type="evidence" value="ECO:0007669"/>
    <property type="project" value="TreeGrafter"/>
</dbReference>
<evidence type="ECO:0000259" key="8">
    <source>
        <dbReference type="Pfam" id="PF03727"/>
    </source>
</evidence>
<dbReference type="SUPFAM" id="SSF53067">
    <property type="entry name" value="Actin-like ATPase domain"/>
    <property type="match status" value="2"/>
</dbReference>
<evidence type="ECO:0000313" key="10">
    <source>
        <dbReference type="Proteomes" id="UP001303647"/>
    </source>
</evidence>
<feature type="domain" description="Hexokinase C-terminal" evidence="8">
    <location>
        <begin position="275"/>
        <end position="562"/>
    </location>
</feature>
<keyword evidence="6" id="KW-0324">Glycolysis</keyword>
<dbReference type="Pfam" id="PF03727">
    <property type="entry name" value="Hexokinase_2"/>
    <property type="match status" value="1"/>
</dbReference>
<dbReference type="EMBL" id="MU857624">
    <property type="protein sequence ID" value="KAK4249364.1"/>
    <property type="molecule type" value="Genomic_DNA"/>
</dbReference>
<evidence type="ECO:0000256" key="6">
    <source>
        <dbReference type="RuleBase" id="RU362007"/>
    </source>
</evidence>
<evidence type="ECO:0000259" key="7">
    <source>
        <dbReference type="Pfam" id="PF00349"/>
    </source>
</evidence>
<dbReference type="InterPro" id="IPR001312">
    <property type="entry name" value="Hexokinase"/>
</dbReference>
<dbReference type="Gene3D" id="3.30.420.40">
    <property type="match status" value="1"/>
</dbReference>